<proteinExistence type="inferred from homology"/>
<dbReference type="Pfam" id="PF00173">
    <property type="entry name" value="Cyt-b5"/>
    <property type="match status" value="1"/>
</dbReference>
<evidence type="ECO:0000256" key="3">
    <source>
        <dbReference type="ARBA" id="ARBA00023004"/>
    </source>
</evidence>
<dbReference type="GO" id="GO:0046872">
    <property type="term" value="F:metal ion binding"/>
    <property type="evidence" value="ECO:0007669"/>
    <property type="project" value="UniProtKB-UniRule"/>
</dbReference>
<feature type="compositionally biased region" description="Basic and acidic residues" evidence="6">
    <location>
        <begin position="179"/>
        <end position="204"/>
    </location>
</feature>
<organism evidence="8 9">
    <name type="scientific">Plasmodium vinckei lentum</name>
    <dbReference type="NCBI Taxonomy" id="138297"/>
    <lineage>
        <taxon>Eukaryota</taxon>
        <taxon>Sar</taxon>
        <taxon>Alveolata</taxon>
        <taxon>Apicomplexa</taxon>
        <taxon>Aconoidasida</taxon>
        <taxon>Haemosporida</taxon>
        <taxon>Plasmodiidae</taxon>
        <taxon>Plasmodium</taxon>
        <taxon>Plasmodium (Vinckeia)</taxon>
    </lineage>
</organism>
<dbReference type="SMART" id="SM01117">
    <property type="entry name" value="Cyt-b5"/>
    <property type="match status" value="1"/>
</dbReference>
<dbReference type="PANTHER" id="PTHR19359">
    <property type="entry name" value="CYTOCHROME B5"/>
    <property type="match status" value="1"/>
</dbReference>
<dbReference type="AlphaFoldDB" id="A0A6V7S8L4"/>
<gene>
    <name evidence="8" type="ORF">PVLDE_1002240</name>
</gene>
<sequence>MEIGENNEDEEKEKVHKSIIQPNGENKINILEKSKANQNDINNYDKPINRFMINQLQPSQSDTSHTNKFEHYHEGEEKGEEKDREKCDEKNNEQGSEICNACEFCEDVCLLEFCKSCELKRKELYNKYKRYNLKVYQNKLNRSIILNARVHKSVLANEYSKMKEVRDLSKSSESIHTLDSESKCKDKEKEENQSGDNKNCESSKNENSNGKKKKKLLYYSYIRYKKNFTYCEIKRHCNIDDCWVVANGNVYDVTNFIEDHPGGINCILNKASNDVSSDFSFHSKYAQTAVWEPLKIGRVTACSKEFVEDKSASNCIFM</sequence>
<evidence type="ECO:0000256" key="5">
    <source>
        <dbReference type="RuleBase" id="RU362121"/>
    </source>
</evidence>
<feature type="region of interest" description="Disordered" evidence="6">
    <location>
        <begin position="179"/>
        <end position="209"/>
    </location>
</feature>
<evidence type="ECO:0000256" key="6">
    <source>
        <dbReference type="SAM" id="MobiDB-lite"/>
    </source>
</evidence>
<keyword evidence="2 5" id="KW-0479">Metal-binding</keyword>
<dbReference type="InterPro" id="IPR036400">
    <property type="entry name" value="Cyt_B5-like_heme/steroid_sf"/>
</dbReference>
<evidence type="ECO:0000259" key="7">
    <source>
        <dbReference type="PROSITE" id="PS50255"/>
    </source>
</evidence>
<evidence type="ECO:0000313" key="8">
    <source>
        <dbReference type="EMBL" id="CAD2093342.1"/>
    </source>
</evidence>
<dbReference type="PROSITE" id="PS00191">
    <property type="entry name" value="CYTOCHROME_B5_1"/>
    <property type="match status" value="1"/>
</dbReference>
<protein>
    <recommendedName>
        <fullName evidence="7">Cytochrome b5 heme-binding domain-containing protein</fullName>
    </recommendedName>
</protein>
<dbReference type="Proteomes" id="UP000515308">
    <property type="component" value="Chromosome PVLDE_10"/>
</dbReference>
<name>A0A6V7S8L4_PLAVN</name>
<dbReference type="EMBL" id="LR865372">
    <property type="protein sequence ID" value="CAD2093342.1"/>
    <property type="molecule type" value="Genomic_DNA"/>
</dbReference>
<accession>A0A6V7S8L4</accession>
<dbReference type="SUPFAM" id="SSF55856">
    <property type="entry name" value="Cytochrome b5-like heme/steroid binding domain"/>
    <property type="match status" value="1"/>
</dbReference>
<dbReference type="VEuPathDB" id="PlasmoDB:PVLDE_1002240"/>
<evidence type="ECO:0000256" key="2">
    <source>
        <dbReference type="ARBA" id="ARBA00022723"/>
    </source>
</evidence>
<evidence type="ECO:0000256" key="4">
    <source>
        <dbReference type="ARBA" id="ARBA00038168"/>
    </source>
</evidence>
<keyword evidence="3 5" id="KW-0408">Iron</keyword>
<dbReference type="PROSITE" id="PS50255">
    <property type="entry name" value="CYTOCHROME_B5_2"/>
    <property type="match status" value="1"/>
</dbReference>
<feature type="compositionally biased region" description="Acidic residues" evidence="6">
    <location>
        <begin position="1"/>
        <end position="11"/>
    </location>
</feature>
<keyword evidence="1 5" id="KW-0349">Heme</keyword>
<dbReference type="InterPro" id="IPR001199">
    <property type="entry name" value="Cyt_B5-like_heme/steroid-bd"/>
</dbReference>
<dbReference type="InterPro" id="IPR018506">
    <property type="entry name" value="Cyt_B5_heme-BS"/>
</dbReference>
<comment type="similarity">
    <text evidence="4 5">Belongs to the cytochrome b5 family.</text>
</comment>
<dbReference type="Gene3D" id="3.10.120.10">
    <property type="entry name" value="Cytochrome b5-like heme/steroid binding domain"/>
    <property type="match status" value="1"/>
</dbReference>
<evidence type="ECO:0000256" key="1">
    <source>
        <dbReference type="ARBA" id="ARBA00022617"/>
    </source>
</evidence>
<evidence type="ECO:0000313" key="9">
    <source>
        <dbReference type="Proteomes" id="UP000515308"/>
    </source>
</evidence>
<dbReference type="GO" id="GO:0020037">
    <property type="term" value="F:heme binding"/>
    <property type="evidence" value="ECO:0007669"/>
    <property type="project" value="UniProtKB-UniRule"/>
</dbReference>
<dbReference type="GO" id="GO:0016020">
    <property type="term" value="C:membrane"/>
    <property type="evidence" value="ECO:0007669"/>
    <property type="project" value="TreeGrafter"/>
</dbReference>
<reference evidence="8 9" key="1">
    <citation type="submission" date="2020-08" db="EMBL/GenBank/DDBJ databases">
        <authorList>
            <person name="Ramaprasad A."/>
        </authorList>
    </citation>
    <scope>NUCLEOTIDE SEQUENCE [LARGE SCALE GENOMIC DNA]</scope>
</reference>
<feature type="domain" description="Cytochrome b5 heme-binding" evidence="7">
    <location>
        <begin position="225"/>
        <end position="300"/>
    </location>
</feature>
<feature type="region of interest" description="Disordered" evidence="6">
    <location>
        <begin position="1"/>
        <end position="26"/>
    </location>
</feature>
<dbReference type="InterPro" id="IPR050668">
    <property type="entry name" value="Cytochrome_b5"/>
</dbReference>
<dbReference type="PANTHER" id="PTHR19359:SF146">
    <property type="entry name" value="B5, PUTATIVE-RELATED"/>
    <property type="match status" value="1"/>
</dbReference>